<dbReference type="PANTHER" id="PTHR43775:SF37">
    <property type="entry name" value="SI:DKEY-61P9.11"/>
    <property type="match status" value="1"/>
</dbReference>
<dbReference type="InterPro" id="IPR057326">
    <property type="entry name" value="KR_dom"/>
</dbReference>
<feature type="domain" description="Ketosynthase family 3 (KS3)" evidence="9">
    <location>
        <begin position="1"/>
        <end position="430"/>
    </location>
</feature>
<dbReference type="InterPro" id="IPR036736">
    <property type="entry name" value="ACP-like_sf"/>
</dbReference>
<dbReference type="InterPro" id="IPR001227">
    <property type="entry name" value="Ac_transferase_dom_sf"/>
</dbReference>
<dbReference type="InterPro" id="IPR014030">
    <property type="entry name" value="Ketoacyl_synth_N"/>
</dbReference>
<evidence type="ECO:0000256" key="5">
    <source>
        <dbReference type="ARBA" id="ARBA00023268"/>
    </source>
</evidence>
<dbReference type="RefSeq" id="WP_308950071.1">
    <property type="nucleotide sequence ID" value="NZ_JARXHW010000019.1"/>
</dbReference>
<dbReference type="SUPFAM" id="SSF52151">
    <property type="entry name" value="FabD/lysophospholipase-like"/>
    <property type="match status" value="1"/>
</dbReference>
<dbReference type="InterPro" id="IPR049552">
    <property type="entry name" value="PKS_DH_N"/>
</dbReference>
<dbReference type="PROSITE" id="PS52019">
    <property type="entry name" value="PKS_MFAS_DH"/>
    <property type="match status" value="1"/>
</dbReference>
<evidence type="ECO:0000256" key="4">
    <source>
        <dbReference type="ARBA" id="ARBA00022857"/>
    </source>
</evidence>
<dbReference type="InterPro" id="IPR009081">
    <property type="entry name" value="PP-bd_ACP"/>
</dbReference>
<keyword evidence="3" id="KW-0808">Transferase</keyword>
<evidence type="ECO:0000259" key="9">
    <source>
        <dbReference type="PROSITE" id="PS52004"/>
    </source>
</evidence>
<dbReference type="PROSITE" id="PS52004">
    <property type="entry name" value="KS3_2"/>
    <property type="match status" value="1"/>
</dbReference>
<keyword evidence="5" id="KW-0511">Multifunctional enzyme</keyword>
<evidence type="ECO:0000259" key="8">
    <source>
        <dbReference type="PROSITE" id="PS50075"/>
    </source>
</evidence>
<dbReference type="InterPro" id="IPR020841">
    <property type="entry name" value="PKS_Beta-ketoAc_synthase_dom"/>
</dbReference>
<dbReference type="InterPro" id="IPR020806">
    <property type="entry name" value="PKS_PP-bd"/>
</dbReference>
<protein>
    <submittedName>
        <fullName evidence="11">SDR family NAD(P)-dependent oxidoreductase</fullName>
    </submittedName>
</protein>
<dbReference type="InterPro" id="IPR013968">
    <property type="entry name" value="PKS_KR"/>
</dbReference>
<dbReference type="InterPro" id="IPR013149">
    <property type="entry name" value="ADH-like_C"/>
</dbReference>
<dbReference type="Gene3D" id="1.10.1200.10">
    <property type="entry name" value="ACP-like"/>
    <property type="match status" value="1"/>
</dbReference>
<dbReference type="InterPro" id="IPR042104">
    <property type="entry name" value="PKS_dehydratase_sf"/>
</dbReference>
<dbReference type="InterPro" id="IPR014031">
    <property type="entry name" value="Ketoacyl_synth_C"/>
</dbReference>
<dbReference type="InterPro" id="IPR049900">
    <property type="entry name" value="PKS_mFAS_DH"/>
</dbReference>
<dbReference type="SMART" id="SM00823">
    <property type="entry name" value="PKS_PP"/>
    <property type="match status" value="1"/>
</dbReference>
<evidence type="ECO:0000256" key="1">
    <source>
        <dbReference type="ARBA" id="ARBA00022450"/>
    </source>
</evidence>
<dbReference type="InterPro" id="IPR014043">
    <property type="entry name" value="Acyl_transferase_dom"/>
</dbReference>
<dbReference type="PROSITE" id="PS50075">
    <property type="entry name" value="CARRIER"/>
    <property type="match status" value="1"/>
</dbReference>
<dbReference type="InterPro" id="IPR050091">
    <property type="entry name" value="PKS_NRPS_Biosynth_Enz"/>
</dbReference>
<dbReference type="SUPFAM" id="SSF51735">
    <property type="entry name" value="NAD(P)-binding Rossmann-fold domains"/>
    <property type="match status" value="2"/>
</dbReference>
<evidence type="ECO:0000259" key="10">
    <source>
        <dbReference type="PROSITE" id="PS52019"/>
    </source>
</evidence>
<gene>
    <name evidence="11" type="ORF">QEH52_09715</name>
</gene>
<evidence type="ECO:0000256" key="2">
    <source>
        <dbReference type="ARBA" id="ARBA00022553"/>
    </source>
</evidence>
<dbReference type="Pfam" id="PF14765">
    <property type="entry name" value="PS-DH"/>
    <property type="match status" value="1"/>
</dbReference>
<dbReference type="InterPro" id="IPR016036">
    <property type="entry name" value="Malonyl_transacylase_ACP-bd"/>
</dbReference>
<dbReference type="SUPFAM" id="SSF55048">
    <property type="entry name" value="Probable ACP-binding domain of malonyl-CoA ACP transacylase"/>
    <property type="match status" value="1"/>
</dbReference>
<dbReference type="Gene3D" id="3.40.47.10">
    <property type="match status" value="1"/>
</dbReference>
<accession>A0ABU1AXT0</accession>
<dbReference type="Pfam" id="PF00109">
    <property type="entry name" value="ketoacyl-synt"/>
    <property type="match status" value="1"/>
</dbReference>
<dbReference type="PANTHER" id="PTHR43775">
    <property type="entry name" value="FATTY ACID SYNTHASE"/>
    <property type="match status" value="1"/>
</dbReference>
<dbReference type="CDD" id="cd05195">
    <property type="entry name" value="enoyl_red"/>
    <property type="match status" value="1"/>
</dbReference>
<dbReference type="SMART" id="SM00825">
    <property type="entry name" value="PKS_KS"/>
    <property type="match status" value="1"/>
</dbReference>
<evidence type="ECO:0000313" key="12">
    <source>
        <dbReference type="Proteomes" id="UP001225316"/>
    </source>
</evidence>
<dbReference type="InterPro" id="IPR013154">
    <property type="entry name" value="ADH-like_N"/>
</dbReference>
<evidence type="ECO:0000256" key="6">
    <source>
        <dbReference type="ARBA" id="ARBA00023315"/>
    </source>
</evidence>
<dbReference type="EMBL" id="JARXHW010000019">
    <property type="protein sequence ID" value="MDQ8207787.1"/>
    <property type="molecule type" value="Genomic_DNA"/>
</dbReference>
<feature type="active site" description="Proton acceptor; for dehydratase activity" evidence="7">
    <location>
        <position position="925"/>
    </location>
</feature>
<reference evidence="11 12" key="1">
    <citation type="submission" date="2023-04" db="EMBL/GenBank/DDBJ databases">
        <title>A novel bacteria isolated from coastal sediment.</title>
        <authorList>
            <person name="Liu X.-J."/>
            <person name="Du Z.-J."/>
        </authorList>
    </citation>
    <scope>NUCLEOTIDE SEQUENCE [LARGE SCALE GENOMIC DNA]</scope>
    <source>
        <strain evidence="11 12">SDUM461003</strain>
    </source>
</reference>
<feature type="region of interest" description="C-terminal hotdog fold" evidence="7">
    <location>
        <begin position="1031"/>
        <end position="1169"/>
    </location>
</feature>
<dbReference type="InterPro" id="IPR016039">
    <property type="entry name" value="Thiolase-like"/>
</dbReference>
<dbReference type="Pfam" id="PF21089">
    <property type="entry name" value="PKS_DH_N"/>
    <property type="match status" value="1"/>
</dbReference>
<organism evidence="11 12">
    <name type="scientific">Thalassobacterium maritimum</name>
    <dbReference type="NCBI Taxonomy" id="3041265"/>
    <lineage>
        <taxon>Bacteria</taxon>
        <taxon>Pseudomonadati</taxon>
        <taxon>Verrucomicrobiota</taxon>
        <taxon>Opitutia</taxon>
        <taxon>Puniceicoccales</taxon>
        <taxon>Coraliomargaritaceae</taxon>
        <taxon>Thalassobacterium</taxon>
    </lineage>
</organism>
<dbReference type="SMART" id="SM00827">
    <property type="entry name" value="PKS_AT"/>
    <property type="match status" value="1"/>
</dbReference>
<keyword evidence="4" id="KW-0521">NADP</keyword>
<feature type="region of interest" description="N-terminal hotdog fold" evidence="7">
    <location>
        <begin position="888"/>
        <end position="1015"/>
    </location>
</feature>
<evidence type="ECO:0000256" key="3">
    <source>
        <dbReference type="ARBA" id="ARBA00022679"/>
    </source>
</evidence>
<dbReference type="Gene3D" id="3.90.180.10">
    <property type="entry name" value="Medium-chain alcohol dehydrogenases, catalytic domain"/>
    <property type="match status" value="1"/>
</dbReference>
<dbReference type="Pfam" id="PF08659">
    <property type="entry name" value="KR"/>
    <property type="match status" value="1"/>
</dbReference>
<dbReference type="InterPro" id="IPR018201">
    <property type="entry name" value="Ketoacyl_synth_AS"/>
</dbReference>
<dbReference type="InterPro" id="IPR011032">
    <property type="entry name" value="GroES-like_sf"/>
</dbReference>
<feature type="domain" description="Carrier" evidence="8">
    <location>
        <begin position="2001"/>
        <end position="2078"/>
    </location>
</feature>
<dbReference type="Pfam" id="PF00107">
    <property type="entry name" value="ADH_zinc_N"/>
    <property type="match status" value="1"/>
</dbReference>
<dbReference type="Gene3D" id="3.40.50.720">
    <property type="entry name" value="NAD(P)-binding Rossmann-like Domain"/>
    <property type="match status" value="3"/>
</dbReference>
<dbReference type="Pfam" id="PF00698">
    <property type="entry name" value="Acyl_transf_1"/>
    <property type="match status" value="1"/>
</dbReference>
<dbReference type="InterPro" id="IPR032821">
    <property type="entry name" value="PKS_assoc"/>
</dbReference>
<dbReference type="InterPro" id="IPR020807">
    <property type="entry name" value="PKS_DH"/>
</dbReference>
<keyword evidence="6" id="KW-0012">Acyltransferase</keyword>
<dbReference type="Pfam" id="PF16197">
    <property type="entry name" value="KAsynt_C_assoc"/>
    <property type="match status" value="1"/>
</dbReference>
<dbReference type="Proteomes" id="UP001225316">
    <property type="component" value="Unassembled WGS sequence"/>
</dbReference>
<proteinExistence type="predicted"/>
<dbReference type="Pfam" id="PF08240">
    <property type="entry name" value="ADH_N"/>
    <property type="match status" value="1"/>
</dbReference>
<dbReference type="Pfam" id="PF02801">
    <property type="entry name" value="Ketoacyl-synt_C"/>
    <property type="match status" value="1"/>
</dbReference>
<dbReference type="SUPFAM" id="SSF47336">
    <property type="entry name" value="ACP-like"/>
    <property type="match status" value="1"/>
</dbReference>
<comment type="caution">
    <text evidence="11">The sequence shown here is derived from an EMBL/GenBank/DDBJ whole genome shotgun (WGS) entry which is preliminary data.</text>
</comment>
<feature type="domain" description="PKS/mFAS DH" evidence="10">
    <location>
        <begin position="888"/>
        <end position="1169"/>
    </location>
</feature>
<dbReference type="SMART" id="SM00829">
    <property type="entry name" value="PKS_ER"/>
    <property type="match status" value="1"/>
</dbReference>
<dbReference type="InterPro" id="IPR036291">
    <property type="entry name" value="NAD(P)-bd_dom_sf"/>
</dbReference>
<evidence type="ECO:0000313" key="11">
    <source>
        <dbReference type="EMBL" id="MDQ8207787.1"/>
    </source>
</evidence>
<dbReference type="SMART" id="SM00822">
    <property type="entry name" value="PKS_KR"/>
    <property type="match status" value="1"/>
</dbReference>
<dbReference type="InterPro" id="IPR016035">
    <property type="entry name" value="Acyl_Trfase/lysoPLipase"/>
</dbReference>
<dbReference type="SUPFAM" id="SSF50129">
    <property type="entry name" value="GroES-like"/>
    <property type="match status" value="1"/>
</dbReference>
<dbReference type="Gene3D" id="3.40.366.10">
    <property type="entry name" value="Malonyl-Coenzyme A Acyl Carrier Protein, domain 2"/>
    <property type="match status" value="1"/>
</dbReference>
<evidence type="ECO:0000256" key="7">
    <source>
        <dbReference type="PROSITE-ProRule" id="PRU01363"/>
    </source>
</evidence>
<dbReference type="Pfam" id="PF00550">
    <property type="entry name" value="PP-binding"/>
    <property type="match status" value="1"/>
</dbReference>
<sequence>MKIAILGIGLRFPPNCNNLDSLWRLLETGGDAIVPVPKDRWDPRRFTDKDPDRPGKNYVAKGGYLRENPRLFDPSVFGISPREAHGLDPQQRVLLETTWEAFEDAGIPIERQDGARTGVFVGGFCLDHLLQINHPANRLLASSHSATSATMTILSNRLSYVFNLRGPSFTLDTACSSSLVALHCACQSLISGETTMALAGGVNIMMRPEFPLMMSKGRFLSEHANCRAFDASAGGYVRGEGAGMLLLKPLDAALADGDSIHAVIEGTGVNQDGRTPGISLPNSEAQEELMREVYTRAGVAPAKVDYVEAHGTGTQAGDPLEARALDSVFREGRDAEQKLLVGSIKTNFGHTEAAAGVAGVIKAVLVLKHRQVPPTLHFKTPNPKIPFSKYLFRIADAKEALPSISEKPVLHVGVNSFGYGGTNGHVVLSSAPELASPSPSKEAEPPFTLFPLSARSPEALRESASRLAFYVRRNKTASLSDLYHTLAHRKSLLNYRAGIVASDTKDLRQKLMLASNGDEQDGLRISNEPVEATRPVFVYTGMGPQWWAMGRELFETEPVCAQVLDEVEAIFRPLSGWSLKEAMLAKEADSPMMKTEVAQPANLVIQLALTRLWQQWGIEPAAVIGHSVGEVTSAVVAGVYTLEEAVLVSYHRSRLQAKEAGKGGMLAVGLPEAELGELLTGRPGVSIAAVNSFSSVTLSGDHEELKAIAAELEAREVFHRALRVEVAYHSPQMDPIEAPILEALASLDPKPARIPLFSTVSAEQSTGAEWTADYWWRNVRQPVRFASGIQALIEQEHSLFLEVGPHPVLGNSIQEVAADSGKRCRTVFSLRRKEPEQATLHNNLAALFTLGVTPDWNAVGPHDGSFVRLPSYPWQRQLYWQETADSEMDRIGLPGPVYQNTRIHASQKTWDVEINDAFFPFVKDHRVQGQTVFPGMGYIESALFLQKSVMGEASTCLRDVDFEAVLIMDPNKLQRLVSSLDEQTGEFTISSRIEGDAESTRRHARGRLSPRPLEAETAYFPNIQTWRDRCQHQVPRSTFYDRLQRRGLEYGPHFRPVQSTQTDGVHFLAEVEGMPETADPAHLIHPTLLDGALQPVLYVAKGERMVPVSIACLRFHASPNTHKIIAFGCINHETDTSLNADVFVCDETGKPLITIEGITCQSIGGSSESALPPIYLPDWRAPEPVQAVTGSFDWNAWQLIAEASASVNSLEAALCDAGVQQLPFTKSNGDSEQSSCLDLQGKEQLLFLLPAIDASDDPYQSIRALNLSFLALLRELKQQAFEGQLVLITNSPPHEASPSVNAISALAALGQNEIEGLHTRCIYLATSDSKQALKSLEAELSQEATGEVWLDQDERRSPCLTKQVPQAIEIAPEQVSLSEPVHLVANDGKKLSDLSFQRCQRAVPQAGEVELRIHSSALNYKDLLKIYGKLHPLVLRDTFFGETLGMEVYAEVIALGADTSGELQVGDPVIALLPDAFRSFATVPETFVVKAPSAWGANAASIPVVYLTAVHGLEKLARLQAGERVLIHQATGGLGLAAIDVARKAGAEIFATAGSEAKREWLQQAGIQHVFPSRDLSFVESILSATAGEGVDVILSAQTGLAQKESLNLLKPGGRYIDVGKKDIIDDSGLPLRAFNRNLLFAAVDIDRLLVERPAYIRGLMQGIVADFESGSFQGVATESFPAAEIEAAFNKMAQSKHQGKILIDFLNGSVETTPAETSKSVARKTGAYLITGGTSGFGLETAKWLARKGAGRVVLLSRRGDAVPGLADKRAAIEEEGAEVVVIKGDATLVADLQQARTAMSTDGFTPAGIIHGAMVLEDAFLDEMDAKRFEAGFLPKVAGALALEAVFADACLDFLVFYSSISALIGNRGQANYIAANAFLDAYALRLRQRGMPAISINWGALKDSGVVARSASLEGALEAAGVKALSDEEALAALEVVLQADTARAAAIDLDWQVWKQAHPKLAQDPRFLEHAEAPAHGLENETAQKLLAEIIELKQDEKSARLEREIAEVLSNVLKVSADTVKPEARLTDMGVDSLLMLELSLGLKERTGIPFTAMELLKGPNVRELAQVLLARLSGQDTSTNLPPN</sequence>
<keyword evidence="1" id="KW-0596">Phosphopantetheine</keyword>
<name>A0ABU1AXT0_9BACT</name>
<dbReference type="InterPro" id="IPR020843">
    <property type="entry name" value="ER"/>
</dbReference>
<dbReference type="CDD" id="cd00833">
    <property type="entry name" value="PKS"/>
    <property type="match status" value="1"/>
</dbReference>
<feature type="active site" description="Proton donor; for dehydratase activity" evidence="7">
    <location>
        <position position="1090"/>
    </location>
</feature>
<dbReference type="SUPFAM" id="SSF53901">
    <property type="entry name" value="Thiolase-like"/>
    <property type="match status" value="1"/>
</dbReference>
<keyword evidence="12" id="KW-1185">Reference proteome</keyword>
<dbReference type="Gene3D" id="3.30.70.3290">
    <property type="match status" value="1"/>
</dbReference>
<dbReference type="PROSITE" id="PS00606">
    <property type="entry name" value="KS3_1"/>
    <property type="match status" value="1"/>
</dbReference>
<dbReference type="Gene3D" id="3.10.129.110">
    <property type="entry name" value="Polyketide synthase dehydratase"/>
    <property type="match status" value="1"/>
</dbReference>
<dbReference type="SMART" id="SM00826">
    <property type="entry name" value="PKS_DH"/>
    <property type="match status" value="1"/>
</dbReference>
<keyword evidence="2" id="KW-0597">Phosphoprotein</keyword>
<dbReference type="InterPro" id="IPR049551">
    <property type="entry name" value="PKS_DH_C"/>
</dbReference>